<proteinExistence type="predicted"/>
<accession>A0ACB5U7S8</accession>
<sequence length="131" mass="14760">MNLPPVHISETDIASDQYSETSKLYLMSLFSNIKFFLIESNMCKLEMIGIKDRILLYGGGITTQLKEASFVVSTETDEEIAVADKISQVKETLAEYIKKSVAIPRIVTTTFIDDSIKEGILVDAKYYQPHM</sequence>
<reference evidence="1" key="1">
    <citation type="submission" date="2023-04" db="EMBL/GenBank/DDBJ databases">
        <title>Candida boidinii NBRC 1967.</title>
        <authorList>
            <person name="Ichikawa N."/>
            <person name="Sato H."/>
            <person name="Tonouchi N."/>
        </authorList>
    </citation>
    <scope>NUCLEOTIDE SEQUENCE</scope>
    <source>
        <strain evidence="1">NBRC 1967</strain>
    </source>
</reference>
<comment type="caution">
    <text evidence="1">The sequence shown here is derived from an EMBL/GenBank/DDBJ whole genome shotgun (WGS) entry which is preliminary data.</text>
</comment>
<protein>
    <submittedName>
        <fullName evidence="1">Unnamed protein product</fullName>
    </submittedName>
</protein>
<dbReference type="Proteomes" id="UP001165101">
    <property type="component" value="Unassembled WGS sequence"/>
</dbReference>
<organism evidence="1 2">
    <name type="scientific">Candida boidinii</name>
    <name type="common">Yeast</name>
    <dbReference type="NCBI Taxonomy" id="5477"/>
    <lineage>
        <taxon>Eukaryota</taxon>
        <taxon>Fungi</taxon>
        <taxon>Dikarya</taxon>
        <taxon>Ascomycota</taxon>
        <taxon>Saccharomycotina</taxon>
        <taxon>Pichiomycetes</taxon>
        <taxon>Pichiales</taxon>
        <taxon>Pichiaceae</taxon>
        <taxon>Ogataea</taxon>
        <taxon>Ogataea/Candida clade</taxon>
    </lineage>
</organism>
<evidence type="ECO:0000313" key="1">
    <source>
        <dbReference type="EMBL" id="GMF03906.1"/>
    </source>
</evidence>
<evidence type="ECO:0000313" key="2">
    <source>
        <dbReference type="Proteomes" id="UP001165101"/>
    </source>
</evidence>
<keyword evidence="2" id="KW-1185">Reference proteome</keyword>
<dbReference type="EMBL" id="BSXV01006529">
    <property type="protein sequence ID" value="GMF03906.1"/>
    <property type="molecule type" value="Genomic_DNA"/>
</dbReference>
<gene>
    <name evidence="1" type="ORF">Cboi01_000640700</name>
</gene>
<name>A0ACB5U7S8_CANBO</name>